<dbReference type="OrthoDB" id="109589at2"/>
<dbReference type="AlphaFoldDB" id="A0A0F5LTZ5"/>
<dbReference type="SUPFAM" id="SSF51735">
    <property type="entry name" value="NAD(P)-binding Rossmann-fold domains"/>
    <property type="match status" value="1"/>
</dbReference>
<dbReference type="Pfam" id="PF00106">
    <property type="entry name" value="adh_short"/>
    <property type="match status" value="1"/>
</dbReference>
<dbReference type="InterPro" id="IPR002347">
    <property type="entry name" value="SDR_fam"/>
</dbReference>
<sequence>MPTAPIVITGASGGMGKAAARQLADAGLPLIILVREGQKGRDAHAEIVQLSGNRAVEIETADLSSMAETRAAAGRILERYPRIAGFIGNAGAHFAERRLTREGIERTLAVNCLSPFLLTHLLFGALQAHAAGAGNHARVVLTASAMQIPFERDDYNRERGYDGWQVYGQTKFANVQFTLALARRLEGTGITANCLAPGFVRTDIFRHNPAPMQWLLAATGRLFMTSPERAGSYIARLATDPALTETNGIYFDRTKPRRANEAAYDEASQDQLWSLSERLTGLLDPS</sequence>
<dbReference type="GO" id="GO:0016491">
    <property type="term" value="F:oxidoreductase activity"/>
    <property type="evidence" value="ECO:0007669"/>
    <property type="project" value="UniProtKB-KW"/>
</dbReference>
<dbReference type="PANTHER" id="PTHR43157:SF31">
    <property type="entry name" value="PHOSPHATIDYLINOSITOL-GLYCAN BIOSYNTHESIS CLASS F PROTEIN"/>
    <property type="match status" value="1"/>
</dbReference>
<dbReference type="EMBL" id="LAJF01000045">
    <property type="protein sequence ID" value="KKB85855.1"/>
    <property type="molecule type" value="Genomic_DNA"/>
</dbReference>
<reference evidence="2 3" key="1">
    <citation type="submission" date="2015-03" db="EMBL/GenBank/DDBJ databases">
        <authorList>
            <person name="Hassan Y.I."/>
            <person name="Lepp D."/>
            <person name="Zhou T."/>
        </authorList>
    </citation>
    <scope>NUCLEOTIDE SEQUENCE [LARGE SCALE GENOMIC DNA]</scope>
    <source>
        <strain evidence="2 3">DSM 17137</strain>
    </source>
</reference>
<keyword evidence="1" id="KW-0560">Oxidoreductase</keyword>
<gene>
    <name evidence="2" type="ORF">VW29_05525</name>
</gene>
<dbReference type="PANTHER" id="PTHR43157">
    <property type="entry name" value="PHOSPHATIDYLINOSITOL-GLYCAN BIOSYNTHESIS CLASS F PROTEIN-RELATED"/>
    <property type="match status" value="1"/>
</dbReference>
<dbReference type="RefSeq" id="WP_046134408.1">
    <property type="nucleotide sequence ID" value="NZ_FQVC01000001.1"/>
</dbReference>
<protein>
    <recommendedName>
        <fullName evidence="4">Short-chain dehydrogenase</fullName>
    </recommendedName>
</protein>
<dbReference type="Proteomes" id="UP000033608">
    <property type="component" value="Unassembled WGS sequence"/>
</dbReference>
<name>A0A0F5LTZ5_9HYPH</name>
<dbReference type="PRINTS" id="PR00081">
    <property type="entry name" value="GDHRDH"/>
</dbReference>
<evidence type="ECO:0008006" key="4">
    <source>
        <dbReference type="Google" id="ProtNLM"/>
    </source>
</evidence>
<evidence type="ECO:0000256" key="1">
    <source>
        <dbReference type="ARBA" id="ARBA00023002"/>
    </source>
</evidence>
<dbReference type="InterPro" id="IPR036291">
    <property type="entry name" value="NAD(P)-bd_dom_sf"/>
</dbReference>
<evidence type="ECO:0000313" key="3">
    <source>
        <dbReference type="Proteomes" id="UP000033608"/>
    </source>
</evidence>
<proteinExistence type="predicted"/>
<dbReference type="STRING" id="1121477.SAMN02745223_00039"/>
<dbReference type="PATRIC" id="fig|1121477.3.peg.2191"/>
<dbReference type="Gene3D" id="3.40.50.720">
    <property type="entry name" value="NAD(P)-binding Rossmann-like Domain"/>
    <property type="match status" value="1"/>
</dbReference>
<comment type="caution">
    <text evidence="2">The sequence shown here is derived from an EMBL/GenBank/DDBJ whole genome shotgun (WGS) entry which is preliminary data.</text>
</comment>
<evidence type="ECO:0000313" key="2">
    <source>
        <dbReference type="EMBL" id="KKB85855.1"/>
    </source>
</evidence>
<keyword evidence="3" id="KW-1185">Reference proteome</keyword>
<accession>A0A0F5LTZ5</accession>
<organism evidence="2 3">
    <name type="scientific">Devosia limi DSM 17137</name>
    <dbReference type="NCBI Taxonomy" id="1121477"/>
    <lineage>
        <taxon>Bacteria</taxon>
        <taxon>Pseudomonadati</taxon>
        <taxon>Pseudomonadota</taxon>
        <taxon>Alphaproteobacteria</taxon>
        <taxon>Hyphomicrobiales</taxon>
        <taxon>Devosiaceae</taxon>
        <taxon>Devosia</taxon>
    </lineage>
</organism>